<feature type="domain" description="Htaa" evidence="4">
    <location>
        <begin position="47"/>
        <end position="212"/>
    </location>
</feature>
<keyword evidence="2" id="KW-1133">Transmembrane helix</keyword>
<feature type="chain" id="PRO_5036828066" description="Htaa domain-containing protein" evidence="3">
    <location>
        <begin position="35"/>
        <end position="559"/>
    </location>
</feature>
<evidence type="ECO:0000256" key="3">
    <source>
        <dbReference type="SAM" id="SignalP"/>
    </source>
</evidence>
<keyword evidence="2" id="KW-0812">Transmembrane</keyword>
<name>A0A918WD78_9ACTN</name>
<keyword evidence="6" id="KW-1185">Reference proteome</keyword>
<evidence type="ECO:0000256" key="2">
    <source>
        <dbReference type="SAM" id="Phobius"/>
    </source>
</evidence>
<dbReference type="Pfam" id="PF04213">
    <property type="entry name" value="HtaA"/>
    <property type="match status" value="2"/>
</dbReference>
<evidence type="ECO:0000313" key="6">
    <source>
        <dbReference type="Proteomes" id="UP000644020"/>
    </source>
</evidence>
<sequence>MAIRMRRPVTLAAAVATAAALGAGTLTLALPASAAGDGPAPTLSLVDGTLEWGVKQSFRSYLAQPFAKGRTTLEGGATQAAGNGPFTFVDGTGAYDTGSHGTATSFKGGVRFEAHDGALDIRISDVRLRTAGSASPTGEITADVVTKEKDGSLTTRDDIAFAALDMTGVRPGQGAGGAMVFKDIPATLTKDGAAAFAGFYQAGAALDAATLTVKAAPRPTPTTPTTGPTSPEPTATSPEPTATSPEPTATGPQPTATGPQPTATSPEPTATGPTGPTTPTTPTTPATPTSTAPTSPTETPAEIVAGRLTWGVLGRWRTYVGELCGGTVTPAAGAARTGSAYAFQVAGADLDAAARTLTASFTGRVDFTCAAHGIDWRIGGVKISASGTTGTLTADVTTASGTTRGVVFAELDLTKADWTAKDGVVTLAALPAKLTAAGAAGFAAPGRDAVYKPGQALDPVTVSLAVEAGATLPETGGAAGGSGSGGGTGSGTAGGTVGGGTAGGGTVGGFGAGTAGGSGALAATGSSAPTGLLAGAAALVAGAGAAVVVAARRRTGAEG</sequence>
<dbReference type="RefSeq" id="WP_189982081.1">
    <property type="nucleotide sequence ID" value="NZ_BMUL01000018.1"/>
</dbReference>
<reference evidence="5" key="1">
    <citation type="journal article" date="2014" name="Int. J. Syst. Evol. Microbiol.">
        <title>Complete genome sequence of Corynebacterium casei LMG S-19264T (=DSM 44701T), isolated from a smear-ripened cheese.</title>
        <authorList>
            <consortium name="US DOE Joint Genome Institute (JGI-PGF)"/>
            <person name="Walter F."/>
            <person name="Albersmeier A."/>
            <person name="Kalinowski J."/>
            <person name="Ruckert C."/>
        </authorList>
    </citation>
    <scope>NUCLEOTIDE SEQUENCE</scope>
    <source>
        <strain evidence="5">JCM 4518</strain>
    </source>
</reference>
<protein>
    <recommendedName>
        <fullName evidence="4">Htaa domain-containing protein</fullName>
    </recommendedName>
</protein>
<organism evidence="5 6">
    <name type="scientific">Streptomyces termitum</name>
    <dbReference type="NCBI Taxonomy" id="67368"/>
    <lineage>
        <taxon>Bacteria</taxon>
        <taxon>Bacillati</taxon>
        <taxon>Actinomycetota</taxon>
        <taxon>Actinomycetes</taxon>
        <taxon>Kitasatosporales</taxon>
        <taxon>Streptomycetaceae</taxon>
        <taxon>Streptomyces</taxon>
    </lineage>
</organism>
<dbReference type="InterPro" id="IPR007331">
    <property type="entry name" value="Htaa"/>
</dbReference>
<keyword evidence="3" id="KW-0732">Signal</keyword>
<feature type="domain" description="Htaa" evidence="4">
    <location>
        <begin position="306"/>
        <end position="463"/>
    </location>
</feature>
<gene>
    <name evidence="5" type="ORF">GCM10010305_54250</name>
</gene>
<proteinExistence type="predicted"/>
<feature type="compositionally biased region" description="Low complexity" evidence="1">
    <location>
        <begin position="223"/>
        <end position="301"/>
    </location>
</feature>
<feature type="transmembrane region" description="Helical" evidence="2">
    <location>
        <begin position="531"/>
        <end position="551"/>
    </location>
</feature>
<feature type="region of interest" description="Disordered" evidence="1">
    <location>
        <begin position="215"/>
        <end position="301"/>
    </location>
</feature>
<keyword evidence="2" id="KW-0472">Membrane</keyword>
<dbReference type="EMBL" id="BMUL01000018">
    <property type="protein sequence ID" value="GHB04231.1"/>
    <property type="molecule type" value="Genomic_DNA"/>
</dbReference>
<reference evidence="5" key="2">
    <citation type="submission" date="2020-09" db="EMBL/GenBank/DDBJ databases">
        <authorList>
            <person name="Sun Q."/>
            <person name="Ohkuma M."/>
        </authorList>
    </citation>
    <scope>NUCLEOTIDE SEQUENCE</scope>
    <source>
        <strain evidence="5">JCM 4518</strain>
    </source>
</reference>
<evidence type="ECO:0000259" key="4">
    <source>
        <dbReference type="Pfam" id="PF04213"/>
    </source>
</evidence>
<evidence type="ECO:0000313" key="5">
    <source>
        <dbReference type="EMBL" id="GHB04231.1"/>
    </source>
</evidence>
<accession>A0A918WD78</accession>
<dbReference type="AlphaFoldDB" id="A0A918WD78"/>
<evidence type="ECO:0000256" key="1">
    <source>
        <dbReference type="SAM" id="MobiDB-lite"/>
    </source>
</evidence>
<feature type="signal peptide" evidence="3">
    <location>
        <begin position="1"/>
        <end position="34"/>
    </location>
</feature>
<comment type="caution">
    <text evidence="5">The sequence shown here is derived from an EMBL/GenBank/DDBJ whole genome shotgun (WGS) entry which is preliminary data.</text>
</comment>
<dbReference type="Proteomes" id="UP000644020">
    <property type="component" value="Unassembled WGS sequence"/>
</dbReference>